<dbReference type="InterPro" id="IPR041920">
    <property type="entry name" value="ROS/MUCR_sf"/>
</dbReference>
<dbReference type="GO" id="GO:0003677">
    <property type="term" value="F:DNA binding"/>
    <property type="evidence" value="ECO:0007669"/>
    <property type="project" value="InterPro"/>
</dbReference>
<dbReference type="Pfam" id="PF07460">
    <property type="entry name" value="NUMOD3"/>
    <property type="match status" value="1"/>
</dbReference>
<accession>A0A0F9JW36</accession>
<dbReference type="Gene3D" id="1.10.10.1550">
    <property type="entry name" value="ROS/MUCR transcriptional regulator protein"/>
    <property type="match status" value="1"/>
</dbReference>
<feature type="domain" description="Nuclease associated modular" evidence="1">
    <location>
        <begin position="100"/>
        <end position="130"/>
    </location>
</feature>
<evidence type="ECO:0000313" key="2">
    <source>
        <dbReference type="EMBL" id="KKM14088.1"/>
    </source>
</evidence>
<dbReference type="InterPro" id="IPR008807">
    <property type="entry name" value="ROS_MUCR"/>
</dbReference>
<dbReference type="InterPro" id="IPR003611">
    <property type="entry name" value="NUMOD3"/>
</dbReference>
<gene>
    <name evidence="2" type="ORF">LCGC14_1709670</name>
</gene>
<protein>
    <recommendedName>
        <fullName evidence="1">Nuclease associated modular domain-containing protein</fullName>
    </recommendedName>
</protein>
<dbReference type="EMBL" id="LAZR01015229">
    <property type="protein sequence ID" value="KKM14088.1"/>
    <property type="molecule type" value="Genomic_DNA"/>
</dbReference>
<dbReference type="GO" id="GO:0006355">
    <property type="term" value="P:regulation of DNA-templated transcription"/>
    <property type="evidence" value="ECO:0007669"/>
    <property type="project" value="InterPro"/>
</dbReference>
<organism evidence="2">
    <name type="scientific">marine sediment metagenome</name>
    <dbReference type="NCBI Taxonomy" id="412755"/>
    <lineage>
        <taxon>unclassified sequences</taxon>
        <taxon>metagenomes</taxon>
        <taxon>ecological metagenomes</taxon>
    </lineage>
</organism>
<sequence length="301" mass="35330">MENKIQCQVCGKEFKQIHHRHAKQHGLTIAQYKEKFPDAPINSEASSNRRKQSLLGRDITWANKIASSVKQSWEENRFQGRTGIPLGEESRKKLSEKFMGHKVTEETRIKIGLAGLGRTPWNKGLTKTDDKRLMSMSAKVKEWNKVHMTPEMRHQISQSLKKRYAEGMKIPQSKGNKREDLGRYFRSTWEANYARILNYENITWEYETGRFSLLDDNGEIAAVYTPDFFTDKWIEIKGHADAADDWECDCKRCERDKMKMLLFVEQYPDEEIKMIGRKEYRQLCAKYASVVPNWEKTSYDK</sequence>
<dbReference type="Gene3D" id="3.40.91.30">
    <property type="match status" value="1"/>
</dbReference>
<evidence type="ECO:0000259" key="1">
    <source>
        <dbReference type="Pfam" id="PF07460"/>
    </source>
</evidence>
<dbReference type="GO" id="GO:0008270">
    <property type="term" value="F:zinc ion binding"/>
    <property type="evidence" value="ECO:0007669"/>
    <property type="project" value="InterPro"/>
</dbReference>
<proteinExistence type="predicted"/>
<dbReference type="AlphaFoldDB" id="A0A0F9JW36"/>
<name>A0A0F9JW36_9ZZZZ</name>
<dbReference type="Pfam" id="PF05443">
    <property type="entry name" value="ROS_MUCR"/>
    <property type="match status" value="1"/>
</dbReference>
<reference evidence="2" key="1">
    <citation type="journal article" date="2015" name="Nature">
        <title>Complex archaea that bridge the gap between prokaryotes and eukaryotes.</title>
        <authorList>
            <person name="Spang A."/>
            <person name="Saw J.H."/>
            <person name="Jorgensen S.L."/>
            <person name="Zaremba-Niedzwiedzka K."/>
            <person name="Martijn J."/>
            <person name="Lind A.E."/>
            <person name="van Eijk R."/>
            <person name="Schleper C."/>
            <person name="Guy L."/>
            <person name="Ettema T.J."/>
        </authorList>
    </citation>
    <scope>NUCLEOTIDE SEQUENCE</scope>
</reference>
<comment type="caution">
    <text evidence="2">The sequence shown here is derived from an EMBL/GenBank/DDBJ whole genome shotgun (WGS) entry which is preliminary data.</text>
</comment>